<sequence>MNQIENRIEPNQEGLDEYEEEFVAFLQTFLEEDDLEEFIEYINEDQIEANCAEGNIICADDICLVSAD</sequence>
<protein>
    <submittedName>
        <fullName evidence="1">Uncharacterized protein</fullName>
    </submittedName>
</protein>
<accession>A0A6C0INT4</accession>
<reference evidence="1" key="1">
    <citation type="journal article" date="2020" name="Nature">
        <title>Giant virus diversity and host interactions through global metagenomics.</title>
        <authorList>
            <person name="Schulz F."/>
            <person name="Roux S."/>
            <person name="Paez-Espino D."/>
            <person name="Jungbluth S."/>
            <person name="Walsh D.A."/>
            <person name="Denef V.J."/>
            <person name="McMahon K.D."/>
            <person name="Konstantinidis K.T."/>
            <person name="Eloe-Fadrosh E.A."/>
            <person name="Kyrpides N.C."/>
            <person name="Woyke T."/>
        </authorList>
    </citation>
    <scope>NUCLEOTIDE SEQUENCE</scope>
    <source>
        <strain evidence="1">GVMAG-M-3300024258-14</strain>
    </source>
</reference>
<evidence type="ECO:0000313" key="1">
    <source>
        <dbReference type="EMBL" id="QHT94096.1"/>
    </source>
</evidence>
<dbReference type="AlphaFoldDB" id="A0A6C0INT4"/>
<name>A0A6C0INT4_9ZZZZ</name>
<proteinExistence type="predicted"/>
<organism evidence="1">
    <name type="scientific">viral metagenome</name>
    <dbReference type="NCBI Taxonomy" id="1070528"/>
    <lineage>
        <taxon>unclassified sequences</taxon>
        <taxon>metagenomes</taxon>
        <taxon>organismal metagenomes</taxon>
    </lineage>
</organism>
<dbReference type="EMBL" id="MN740214">
    <property type="protein sequence ID" value="QHT94096.1"/>
    <property type="molecule type" value="Genomic_DNA"/>
</dbReference>